<sequence length="274" mass="29457">MRLTPLSRKAATPQGRQRSRLLRSAPQAVTAEPPDERLGVLSIAEALDALGDTYQRMPHPSPYRAMWAQAEPRLTETVLTGHDDSVNGACAVTVGDRTLLATAGSDRTVRLWDPATGTRVRTLTGHTAEVTAVRAFTAADVTMLAASSMDKTMRVWDPATGALLRTCKGHTYGVTGLCTLTVDGRTLLVTISDDRTARVWDPATGRCLRTLTGHPAEVTAACALTWTAGSCSPHQATTVRCVCGIRRQVRACGSCPSSTRLRRCARFPEGWRSA</sequence>
<dbReference type="PANTHER" id="PTHR19848">
    <property type="entry name" value="WD40 REPEAT PROTEIN"/>
    <property type="match status" value="1"/>
</dbReference>
<evidence type="ECO:0000313" key="6">
    <source>
        <dbReference type="Proteomes" id="UP001500888"/>
    </source>
</evidence>
<keyword evidence="1 3" id="KW-0853">WD repeat</keyword>
<dbReference type="RefSeq" id="WP_344937432.1">
    <property type="nucleotide sequence ID" value="NZ_BAAAZR010000002.1"/>
</dbReference>
<proteinExistence type="predicted"/>
<name>A0ABP7HQ83_9ACTN</name>
<feature type="repeat" description="WD" evidence="3">
    <location>
        <begin position="187"/>
        <end position="210"/>
    </location>
</feature>
<dbReference type="SMART" id="SM00320">
    <property type="entry name" value="WD40"/>
    <property type="match status" value="3"/>
</dbReference>
<dbReference type="PROSITE" id="PS50294">
    <property type="entry name" value="WD_REPEATS_REGION"/>
    <property type="match status" value="2"/>
</dbReference>
<evidence type="ECO:0000256" key="2">
    <source>
        <dbReference type="ARBA" id="ARBA00022737"/>
    </source>
</evidence>
<dbReference type="PANTHER" id="PTHR19848:SF8">
    <property type="entry name" value="F-BOX AND WD REPEAT DOMAIN CONTAINING 7"/>
    <property type="match status" value="1"/>
</dbReference>
<evidence type="ECO:0008006" key="7">
    <source>
        <dbReference type="Google" id="ProtNLM"/>
    </source>
</evidence>
<dbReference type="PROSITE" id="PS50082">
    <property type="entry name" value="WD_REPEATS_2"/>
    <property type="match status" value="3"/>
</dbReference>
<gene>
    <name evidence="5" type="ORF">GCM10022226_21750</name>
</gene>
<comment type="caution">
    <text evidence="5">The sequence shown here is derived from an EMBL/GenBank/DDBJ whole genome shotgun (WGS) entry which is preliminary data.</text>
</comment>
<feature type="region of interest" description="Disordered" evidence="4">
    <location>
        <begin position="1"/>
        <end position="34"/>
    </location>
</feature>
<feature type="repeat" description="WD" evidence="3">
    <location>
        <begin position="79"/>
        <end position="122"/>
    </location>
</feature>
<organism evidence="5 6">
    <name type="scientific">Sphaerisporangium flaviroseum</name>
    <dbReference type="NCBI Taxonomy" id="509199"/>
    <lineage>
        <taxon>Bacteria</taxon>
        <taxon>Bacillati</taxon>
        <taxon>Actinomycetota</taxon>
        <taxon>Actinomycetes</taxon>
        <taxon>Streptosporangiales</taxon>
        <taxon>Streptosporangiaceae</taxon>
        <taxon>Sphaerisporangium</taxon>
    </lineage>
</organism>
<accession>A0ABP7HQ83</accession>
<evidence type="ECO:0000256" key="4">
    <source>
        <dbReference type="SAM" id="MobiDB-lite"/>
    </source>
</evidence>
<dbReference type="PRINTS" id="PR00320">
    <property type="entry name" value="GPROTEINBRPT"/>
</dbReference>
<dbReference type="Pfam" id="PF00400">
    <property type="entry name" value="WD40"/>
    <property type="match status" value="3"/>
</dbReference>
<dbReference type="InterPro" id="IPR020472">
    <property type="entry name" value="WD40_PAC1"/>
</dbReference>
<dbReference type="Gene3D" id="2.130.10.10">
    <property type="entry name" value="YVTN repeat-like/Quinoprotein amine dehydrogenase"/>
    <property type="match status" value="2"/>
</dbReference>
<dbReference type="InterPro" id="IPR015943">
    <property type="entry name" value="WD40/YVTN_repeat-like_dom_sf"/>
</dbReference>
<reference evidence="6" key="1">
    <citation type="journal article" date="2019" name="Int. J. Syst. Evol. Microbiol.">
        <title>The Global Catalogue of Microorganisms (GCM) 10K type strain sequencing project: providing services to taxonomists for standard genome sequencing and annotation.</title>
        <authorList>
            <consortium name="The Broad Institute Genomics Platform"/>
            <consortium name="The Broad Institute Genome Sequencing Center for Infectious Disease"/>
            <person name="Wu L."/>
            <person name="Ma J."/>
        </authorList>
    </citation>
    <scope>NUCLEOTIDE SEQUENCE [LARGE SCALE GENOMIC DNA]</scope>
    <source>
        <strain evidence="6">JCM 16908</strain>
    </source>
</reference>
<dbReference type="Proteomes" id="UP001500888">
    <property type="component" value="Unassembled WGS sequence"/>
</dbReference>
<dbReference type="EMBL" id="BAAAZR010000002">
    <property type="protein sequence ID" value="GAA3801614.1"/>
    <property type="molecule type" value="Genomic_DNA"/>
</dbReference>
<keyword evidence="6" id="KW-1185">Reference proteome</keyword>
<dbReference type="SUPFAM" id="SSF50978">
    <property type="entry name" value="WD40 repeat-like"/>
    <property type="match status" value="1"/>
</dbReference>
<dbReference type="InterPro" id="IPR036322">
    <property type="entry name" value="WD40_repeat_dom_sf"/>
</dbReference>
<protein>
    <recommendedName>
        <fullName evidence="7">WD40 repeat domain-containing protein</fullName>
    </recommendedName>
</protein>
<evidence type="ECO:0000256" key="1">
    <source>
        <dbReference type="ARBA" id="ARBA00022574"/>
    </source>
</evidence>
<dbReference type="InterPro" id="IPR001680">
    <property type="entry name" value="WD40_rpt"/>
</dbReference>
<feature type="repeat" description="WD" evidence="3">
    <location>
        <begin position="123"/>
        <end position="166"/>
    </location>
</feature>
<evidence type="ECO:0000313" key="5">
    <source>
        <dbReference type="EMBL" id="GAA3801614.1"/>
    </source>
</evidence>
<keyword evidence="2" id="KW-0677">Repeat</keyword>
<evidence type="ECO:0000256" key="3">
    <source>
        <dbReference type="PROSITE-ProRule" id="PRU00221"/>
    </source>
</evidence>